<protein>
    <submittedName>
        <fullName evidence="2">SGNH/GDSL hydrolase family protein</fullName>
    </submittedName>
</protein>
<name>A0ABX2T8F2_9PROT</name>
<sequence>MILRKLLSAAALLLAIAAPAAAQPRVDCAPPAEAAALSAPLPHVTDAVAQGARLRIVAIGSSSTAGAGASVPERSYPARLAHHLKTLFPRLPVEVLNKGVNGETTAQMLARFSDDVFALAPDLVIWQAGANTVLRDGSYEGVDREVREGVEMLREAGIDVILMDTQYAPAVLARPRHDEMTMRLQRIAMEERIGLFRRFGLMRWLVETRRAGMADLIGPDGIHHTDAGYDCVARALAQGIEGAVRVVSAVRPGR</sequence>
<feature type="signal peptide" evidence="1">
    <location>
        <begin position="1"/>
        <end position="22"/>
    </location>
</feature>
<evidence type="ECO:0000313" key="2">
    <source>
        <dbReference type="EMBL" id="NYZ20609.1"/>
    </source>
</evidence>
<comment type="caution">
    <text evidence="2">The sequence shown here is derived from an EMBL/GenBank/DDBJ whole genome shotgun (WGS) entry which is preliminary data.</text>
</comment>
<dbReference type="PANTHER" id="PTHR30383">
    <property type="entry name" value="THIOESTERASE 1/PROTEASE 1/LYSOPHOSPHOLIPASE L1"/>
    <property type="match status" value="1"/>
</dbReference>
<dbReference type="GO" id="GO:0016787">
    <property type="term" value="F:hydrolase activity"/>
    <property type="evidence" value="ECO:0007669"/>
    <property type="project" value="UniProtKB-KW"/>
</dbReference>
<evidence type="ECO:0000313" key="3">
    <source>
        <dbReference type="Proteomes" id="UP000584642"/>
    </source>
</evidence>
<keyword evidence="2" id="KW-0378">Hydrolase</keyword>
<dbReference type="InterPro" id="IPR057572">
    <property type="entry name" value="NonGDSL"/>
</dbReference>
<feature type="chain" id="PRO_5046561625" evidence="1">
    <location>
        <begin position="23"/>
        <end position="254"/>
    </location>
</feature>
<dbReference type="EMBL" id="JABFDB010000008">
    <property type="protein sequence ID" value="NYZ20609.1"/>
    <property type="molecule type" value="Genomic_DNA"/>
</dbReference>
<gene>
    <name evidence="2" type="ORF">HND93_12885</name>
</gene>
<accession>A0ABX2T8F2</accession>
<dbReference type="SUPFAM" id="SSF52266">
    <property type="entry name" value="SGNH hydrolase"/>
    <property type="match status" value="1"/>
</dbReference>
<keyword evidence="3" id="KW-1185">Reference proteome</keyword>
<organism evidence="2 3">
    <name type="scientific">Azospirillum oleiclasticum</name>
    <dbReference type="NCBI Taxonomy" id="2735135"/>
    <lineage>
        <taxon>Bacteria</taxon>
        <taxon>Pseudomonadati</taxon>
        <taxon>Pseudomonadota</taxon>
        <taxon>Alphaproteobacteria</taxon>
        <taxon>Rhodospirillales</taxon>
        <taxon>Azospirillaceae</taxon>
        <taxon>Azospirillum</taxon>
    </lineage>
</organism>
<dbReference type="Proteomes" id="UP000584642">
    <property type="component" value="Unassembled WGS sequence"/>
</dbReference>
<evidence type="ECO:0000256" key="1">
    <source>
        <dbReference type="SAM" id="SignalP"/>
    </source>
</evidence>
<dbReference type="InterPro" id="IPR036514">
    <property type="entry name" value="SGNH_hydro_sf"/>
</dbReference>
<reference evidence="2 3" key="1">
    <citation type="submission" date="2020-05" db="EMBL/GenBank/DDBJ databases">
        <title>Azospirillum oleiclasticum sp. nov, a nitrogen-fixing and heavy crude oil-emulsifying bacterium isolated from the crude oil of Yumen Oilfield.</title>
        <authorList>
            <person name="Wu D."/>
            <person name="Cai M."/>
            <person name="Zhang X."/>
        </authorList>
    </citation>
    <scope>NUCLEOTIDE SEQUENCE [LARGE SCALE GENOMIC DNA]</scope>
    <source>
        <strain evidence="2 3">ROY-1-1-2</strain>
    </source>
</reference>
<dbReference type="PANTHER" id="PTHR30383:SF5">
    <property type="entry name" value="SGNH HYDROLASE-TYPE ESTERASE DOMAIN-CONTAINING PROTEIN"/>
    <property type="match status" value="1"/>
</dbReference>
<keyword evidence="1" id="KW-0732">Signal</keyword>
<dbReference type="Pfam" id="PF25182">
    <property type="entry name" value="NonGDSL"/>
    <property type="match status" value="1"/>
</dbReference>
<dbReference type="Gene3D" id="3.40.50.1110">
    <property type="entry name" value="SGNH hydrolase"/>
    <property type="match status" value="1"/>
</dbReference>
<dbReference type="RefSeq" id="WP_180282375.1">
    <property type="nucleotide sequence ID" value="NZ_JABFDB010000008.1"/>
</dbReference>
<dbReference type="InterPro" id="IPR051532">
    <property type="entry name" value="Ester_Hydrolysis_Enzymes"/>
</dbReference>
<proteinExistence type="predicted"/>